<feature type="compositionally biased region" description="Polar residues" evidence="2">
    <location>
        <begin position="54"/>
        <end position="64"/>
    </location>
</feature>
<dbReference type="EMBL" id="CP075864">
    <property type="protein sequence ID" value="QYS94419.1"/>
    <property type="molecule type" value="Genomic_DNA"/>
</dbReference>
<evidence type="ECO:0000256" key="2">
    <source>
        <dbReference type="SAM" id="MobiDB-lite"/>
    </source>
</evidence>
<name>A0A8G0L5A4_9HYPO</name>
<evidence type="ECO:0000313" key="3">
    <source>
        <dbReference type="EMBL" id="QYS94419.1"/>
    </source>
</evidence>
<feature type="coiled-coil region" evidence="1">
    <location>
        <begin position="221"/>
        <end position="269"/>
    </location>
</feature>
<organism evidence="3 4">
    <name type="scientific">Trichoderma simmonsii</name>
    <dbReference type="NCBI Taxonomy" id="1491479"/>
    <lineage>
        <taxon>Eukaryota</taxon>
        <taxon>Fungi</taxon>
        <taxon>Dikarya</taxon>
        <taxon>Ascomycota</taxon>
        <taxon>Pezizomycotina</taxon>
        <taxon>Sordariomycetes</taxon>
        <taxon>Hypocreomycetidae</taxon>
        <taxon>Hypocreales</taxon>
        <taxon>Hypocreaceae</taxon>
        <taxon>Trichoderma</taxon>
    </lineage>
</organism>
<proteinExistence type="predicted"/>
<keyword evidence="1" id="KW-0175">Coiled coil</keyword>
<dbReference type="AlphaFoldDB" id="A0A8G0L5A4"/>
<sequence>MASQDREQLRSLYGHQPFLARAREIAAKSKSKGTATPSKKKETVTTSKGKETVTPPSKSESSGEFPSENEINKTAMSLEFPQSSNQAAEPSSSKRKKLNEMEISETTETVSKVKFDGRIHLELEELKLRYNALNTAHQDLVKVQRDGDAETGRLIYELKMKLNEIQIKIERQVDKLDLKQGRIETETNQEKIITKHMFDLKQERIEREFSLAMETNQERIMTQLELSNNRHESELRILRMKLERLAKENEQLKKENLEQKAEKRKLEGRIYALEESFNGFRAEHTWKVGEMWKRMMGMK</sequence>
<accession>A0A8G0L5A4</accession>
<dbReference type="Proteomes" id="UP000826661">
    <property type="component" value="Chromosome I"/>
</dbReference>
<evidence type="ECO:0000256" key="1">
    <source>
        <dbReference type="SAM" id="Coils"/>
    </source>
</evidence>
<gene>
    <name evidence="3" type="ORF">H0G86_001750</name>
</gene>
<feature type="compositionally biased region" description="Basic and acidic residues" evidence="2">
    <location>
        <begin position="39"/>
        <end position="51"/>
    </location>
</feature>
<reference evidence="3 4" key="1">
    <citation type="journal article" date="2021" name="BMC Genomics">
        <title>Telomere-to-telomere genome assembly of asparaginase-producing Trichoderma simmonsii.</title>
        <authorList>
            <person name="Chung D."/>
            <person name="Kwon Y.M."/>
            <person name="Yang Y."/>
        </authorList>
    </citation>
    <scope>NUCLEOTIDE SEQUENCE [LARGE SCALE GENOMIC DNA]</scope>
    <source>
        <strain evidence="3 4">GH-Sj1</strain>
    </source>
</reference>
<evidence type="ECO:0000313" key="4">
    <source>
        <dbReference type="Proteomes" id="UP000826661"/>
    </source>
</evidence>
<keyword evidence="4" id="KW-1185">Reference proteome</keyword>
<feature type="region of interest" description="Disordered" evidence="2">
    <location>
        <begin position="24"/>
        <end position="107"/>
    </location>
</feature>
<feature type="compositionally biased region" description="Polar residues" evidence="2">
    <location>
        <begin position="72"/>
        <end position="91"/>
    </location>
</feature>
<protein>
    <submittedName>
        <fullName evidence="3">Uncharacterized protein</fullName>
    </submittedName>
</protein>